<keyword evidence="2 5" id="KW-0812">Transmembrane</keyword>
<proteinExistence type="predicted"/>
<feature type="transmembrane region" description="Helical" evidence="5">
    <location>
        <begin position="52"/>
        <end position="76"/>
    </location>
</feature>
<feature type="transmembrane region" description="Helical" evidence="5">
    <location>
        <begin position="288"/>
        <end position="319"/>
    </location>
</feature>
<dbReference type="PANTHER" id="PTHR23527:SF1">
    <property type="entry name" value="BLL3282 PROTEIN"/>
    <property type="match status" value="1"/>
</dbReference>
<keyword evidence="4 5" id="KW-0472">Membrane</keyword>
<evidence type="ECO:0000256" key="4">
    <source>
        <dbReference type="ARBA" id="ARBA00023136"/>
    </source>
</evidence>
<feature type="transmembrane region" description="Helical" evidence="5">
    <location>
        <begin position="148"/>
        <end position="166"/>
    </location>
</feature>
<feature type="transmembrane region" description="Helical" evidence="5">
    <location>
        <begin position="106"/>
        <end position="127"/>
    </location>
</feature>
<dbReference type="Proteomes" id="UP000219994">
    <property type="component" value="Unassembled WGS sequence"/>
</dbReference>
<evidence type="ECO:0000313" key="7">
    <source>
        <dbReference type="EMBL" id="PDQ35538.1"/>
    </source>
</evidence>
<gene>
    <name evidence="7" type="ORF">B5766_05615</name>
</gene>
<dbReference type="InterPro" id="IPR036259">
    <property type="entry name" value="MFS_trans_sf"/>
</dbReference>
<sequence length="399" mass="40352">MSERAPRTTRTPRAAWRMLVLGVLAQASGSFVISVPAYFIPLLHSERGISLGQAGLLAAAPSFGMVLTLVAWGAAADRWGERWVISIGLALAAVFALVSARTVDLLPLGCVLVLTGAAAASANAASGRVVVGWFPRNRRGLAMGIRQMSVPLGVAVAALVVPPLAAHGGVGSPLVVAAGIVGVVAVVCAVGLRNPPQNAVVVTSAATAMNPYRRSRFLLRIHAVSVLLVVPQFALSIFGLVWLIADLGCPVVTAGIIVAAAQILGAVGRIGVGVMSDRTGSRVRVIRVVAYAGVAALLVLAGSAALGWSVVAVVAYVVATMISVADNGPAFTVVAEAAGSSWSGRALGLQNTGQNLTAALVGPTIGALITVVGYPSAFVIAATAPLLSLALIPRADEQA</sequence>
<feature type="transmembrane region" description="Helical" evidence="5">
    <location>
        <begin position="217"/>
        <end position="245"/>
    </location>
</feature>
<dbReference type="Pfam" id="PF07690">
    <property type="entry name" value="MFS_1"/>
    <property type="match status" value="1"/>
</dbReference>
<dbReference type="InterPro" id="IPR020846">
    <property type="entry name" value="MFS_dom"/>
</dbReference>
<keyword evidence="3 5" id="KW-1133">Transmembrane helix</keyword>
<dbReference type="GO" id="GO:0022857">
    <property type="term" value="F:transmembrane transporter activity"/>
    <property type="evidence" value="ECO:0007669"/>
    <property type="project" value="InterPro"/>
</dbReference>
<feature type="domain" description="Major facilitator superfamily (MFS) profile" evidence="6">
    <location>
        <begin position="15"/>
        <end position="399"/>
    </location>
</feature>
<dbReference type="InterPro" id="IPR011701">
    <property type="entry name" value="MFS"/>
</dbReference>
<evidence type="ECO:0000256" key="1">
    <source>
        <dbReference type="ARBA" id="ARBA00004651"/>
    </source>
</evidence>
<comment type="caution">
    <text evidence="7">The sequence shown here is derived from an EMBL/GenBank/DDBJ whole genome shotgun (WGS) entry which is preliminary data.</text>
</comment>
<dbReference type="GO" id="GO:0005886">
    <property type="term" value="C:plasma membrane"/>
    <property type="evidence" value="ECO:0007669"/>
    <property type="project" value="UniProtKB-SubCell"/>
</dbReference>
<evidence type="ECO:0000256" key="2">
    <source>
        <dbReference type="ARBA" id="ARBA00022692"/>
    </source>
</evidence>
<dbReference type="EMBL" id="NAEP01000032">
    <property type="protein sequence ID" value="PDQ35538.1"/>
    <property type="molecule type" value="Genomic_DNA"/>
</dbReference>
<dbReference type="SUPFAM" id="SSF103473">
    <property type="entry name" value="MFS general substrate transporter"/>
    <property type="match status" value="1"/>
</dbReference>
<evidence type="ECO:0000259" key="6">
    <source>
        <dbReference type="PROSITE" id="PS50850"/>
    </source>
</evidence>
<reference evidence="8" key="1">
    <citation type="submission" date="2017-03" db="EMBL/GenBank/DDBJ databases">
        <authorList>
            <person name="Lund M.B."/>
        </authorList>
    </citation>
    <scope>NUCLEOTIDE SEQUENCE [LARGE SCALE GENOMIC DNA]</scope>
</reference>
<feature type="transmembrane region" description="Helical" evidence="5">
    <location>
        <begin position="83"/>
        <end position="100"/>
    </location>
</feature>
<name>A0A2A6FS86_9MICO</name>
<dbReference type="PANTHER" id="PTHR23527">
    <property type="entry name" value="BLL3282 PROTEIN"/>
    <property type="match status" value="1"/>
</dbReference>
<feature type="transmembrane region" description="Helical" evidence="5">
    <location>
        <begin position="20"/>
        <end position="40"/>
    </location>
</feature>
<accession>A0A2A6FS86</accession>
<comment type="subcellular location">
    <subcellularLocation>
        <location evidence="1">Cell membrane</location>
        <topology evidence="1">Multi-pass membrane protein</topology>
    </subcellularLocation>
</comment>
<feature type="transmembrane region" description="Helical" evidence="5">
    <location>
        <begin position="251"/>
        <end position="276"/>
    </location>
</feature>
<evidence type="ECO:0000256" key="5">
    <source>
        <dbReference type="SAM" id="Phobius"/>
    </source>
</evidence>
<dbReference type="AlphaFoldDB" id="A0A2A6FS86"/>
<dbReference type="InterPro" id="IPR052952">
    <property type="entry name" value="MFS-Transporter"/>
</dbReference>
<evidence type="ECO:0000313" key="8">
    <source>
        <dbReference type="Proteomes" id="UP000219994"/>
    </source>
</evidence>
<dbReference type="PROSITE" id="PS50850">
    <property type="entry name" value="MFS"/>
    <property type="match status" value="1"/>
</dbReference>
<feature type="transmembrane region" description="Helical" evidence="5">
    <location>
        <begin position="172"/>
        <end position="192"/>
    </location>
</feature>
<feature type="transmembrane region" description="Helical" evidence="5">
    <location>
        <begin position="365"/>
        <end position="392"/>
    </location>
</feature>
<organism evidence="7 8">
    <name type="scientific">Candidatus Lumbricidiphila eiseniae</name>
    <dbReference type="NCBI Taxonomy" id="1969409"/>
    <lineage>
        <taxon>Bacteria</taxon>
        <taxon>Bacillati</taxon>
        <taxon>Actinomycetota</taxon>
        <taxon>Actinomycetes</taxon>
        <taxon>Micrococcales</taxon>
        <taxon>Microbacteriaceae</taxon>
        <taxon>Candidatus Lumbricidiphila</taxon>
    </lineage>
</organism>
<dbReference type="Gene3D" id="1.20.1250.20">
    <property type="entry name" value="MFS general substrate transporter like domains"/>
    <property type="match status" value="2"/>
</dbReference>
<evidence type="ECO:0000256" key="3">
    <source>
        <dbReference type="ARBA" id="ARBA00022989"/>
    </source>
</evidence>
<protein>
    <submittedName>
        <fullName evidence="7">MFS transporter</fullName>
    </submittedName>
</protein>